<proteinExistence type="predicted"/>
<comment type="caution">
    <text evidence="1">The sequence shown here is derived from an EMBL/GenBank/DDBJ whole genome shotgun (WGS) entry which is preliminary data.</text>
</comment>
<gene>
    <name evidence="1" type="ORF">J2S93_003142</name>
</gene>
<accession>A0ABT9X846</accession>
<keyword evidence="2" id="KW-1185">Reference proteome</keyword>
<protein>
    <submittedName>
        <fullName evidence="1">Uncharacterized protein</fullName>
    </submittedName>
</protein>
<dbReference type="Proteomes" id="UP001230951">
    <property type="component" value="Unassembled WGS sequence"/>
</dbReference>
<dbReference type="EMBL" id="JAUSTF010000007">
    <property type="protein sequence ID" value="MDQ0181703.1"/>
    <property type="molecule type" value="Genomic_DNA"/>
</dbReference>
<reference evidence="1 2" key="1">
    <citation type="submission" date="2023-07" db="EMBL/GenBank/DDBJ databases">
        <title>Sorghum-associated microbial communities from plants grown in Nebraska, USA.</title>
        <authorList>
            <person name="Schachtman D."/>
        </authorList>
    </citation>
    <scope>NUCLEOTIDE SEQUENCE [LARGE SCALE GENOMIC DNA]</scope>
    <source>
        <strain evidence="1 2">DS1016</strain>
    </source>
</reference>
<evidence type="ECO:0000313" key="2">
    <source>
        <dbReference type="Proteomes" id="UP001230951"/>
    </source>
</evidence>
<sequence>MSATYLPVLNQTKHGVHVLDHRDTELEARISSRSARNISLSTRQVPAAGDQSFCLAAASVYGLKLSHLVAFAGNDQRFATSDPLKHFVAMVP</sequence>
<organism evidence="1 2">
    <name type="scientific">Arthrobacter bambusae</name>
    <dbReference type="NCBI Taxonomy" id="1338426"/>
    <lineage>
        <taxon>Bacteria</taxon>
        <taxon>Bacillati</taxon>
        <taxon>Actinomycetota</taxon>
        <taxon>Actinomycetes</taxon>
        <taxon>Micrococcales</taxon>
        <taxon>Micrococcaceae</taxon>
        <taxon>Arthrobacter</taxon>
    </lineage>
</organism>
<name>A0ABT9X846_9MICC</name>
<evidence type="ECO:0000313" key="1">
    <source>
        <dbReference type="EMBL" id="MDQ0181703.1"/>
    </source>
</evidence>